<organism evidence="2 3">
    <name type="scientific">Arabis nemorensis</name>
    <dbReference type="NCBI Taxonomy" id="586526"/>
    <lineage>
        <taxon>Eukaryota</taxon>
        <taxon>Viridiplantae</taxon>
        <taxon>Streptophyta</taxon>
        <taxon>Embryophyta</taxon>
        <taxon>Tracheophyta</taxon>
        <taxon>Spermatophyta</taxon>
        <taxon>Magnoliopsida</taxon>
        <taxon>eudicotyledons</taxon>
        <taxon>Gunneridae</taxon>
        <taxon>Pentapetalae</taxon>
        <taxon>rosids</taxon>
        <taxon>malvids</taxon>
        <taxon>Brassicales</taxon>
        <taxon>Brassicaceae</taxon>
        <taxon>Arabideae</taxon>
        <taxon>Arabis</taxon>
    </lineage>
</organism>
<proteinExistence type="predicted"/>
<dbReference type="EMBL" id="CABITT030000006">
    <property type="protein sequence ID" value="VVB08400.1"/>
    <property type="molecule type" value="Genomic_DNA"/>
</dbReference>
<evidence type="ECO:0000313" key="3">
    <source>
        <dbReference type="Proteomes" id="UP000489600"/>
    </source>
</evidence>
<sequence length="109" mass="12063">MQDPIIETEVVDSPAKQHKSTAMDSDPVETLDVTLVPAETNIDENIMPSLDTTMINEEPTPETEPTDMEEDLKVGEYGCDNSLLDPYEVTLTKAWSLQISGLLVNSKPR</sequence>
<protein>
    <submittedName>
        <fullName evidence="2">Uncharacterized protein</fullName>
    </submittedName>
</protein>
<reference evidence="2" key="1">
    <citation type="submission" date="2019-07" db="EMBL/GenBank/DDBJ databases">
        <authorList>
            <person name="Dittberner H."/>
        </authorList>
    </citation>
    <scope>NUCLEOTIDE SEQUENCE [LARGE SCALE GENOMIC DNA]</scope>
</reference>
<feature type="region of interest" description="Disordered" evidence="1">
    <location>
        <begin position="1"/>
        <end position="26"/>
    </location>
</feature>
<evidence type="ECO:0000313" key="2">
    <source>
        <dbReference type="EMBL" id="VVB08400.1"/>
    </source>
</evidence>
<evidence type="ECO:0000256" key="1">
    <source>
        <dbReference type="SAM" id="MobiDB-lite"/>
    </source>
</evidence>
<gene>
    <name evidence="2" type="ORF">ANE_LOCUS18844</name>
</gene>
<dbReference type="Proteomes" id="UP000489600">
    <property type="component" value="Unassembled WGS sequence"/>
</dbReference>
<name>A0A565C457_9BRAS</name>
<dbReference type="AlphaFoldDB" id="A0A565C457"/>
<keyword evidence="3" id="KW-1185">Reference proteome</keyword>
<comment type="caution">
    <text evidence="2">The sequence shown here is derived from an EMBL/GenBank/DDBJ whole genome shotgun (WGS) entry which is preliminary data.</text>
</comment>
<accession>A0A565C457</accession>